<proteinExistence type="predicted"/>
<dbReference type="AlphaFoldDB" id="A0A072VRP2"/>
<reference evidence="2" key="3">
    <citation type="submission" date="2015-04" db="UniProtKB">
        <authorList>
            <consortium name="EnsemblPlants"/>
        </authorList>
    </citation>
    <scope>IDENTIFICATION</scope>
    <source>
        <strain evidence="2">cv. Jemalong A17</strain>
    </source>
</reference>
<dbReference type="EMBL" id="CM001217">
    <property type="protein sequence ID" value="KEH40790.1"/>
    <property type="molecule type" value="Genomic_DNA"/>
</dbReference>
<reference evidence="1 3" key="1">
    <citation type="journal article" date="2011" name="Nature">
        <title>The Medicago genome provides insight into the evolution of rhizobial symbioses.</title>
        <authorList>
            <person name="Young N.D."/>
            <person name="Debelle F."/>
            <person name="Oldroyd G.E."/>
            <person name="Geurts R."/>
            <person name="Cannon S.B."/>
            <person name="Udvardi M.K."/>
            <person name="Benedito V.A."/>
            <person name="Mayer K.F."/>
            <person name="Gouzy J."/>
            <person name="Schoof H."/>
            <person name="Van de Peer Y."/>
            <person name="Proost S."/>
            <person name="Cook D.R."/>
            <person name="Meyers B.C."/>
            <person name="Spannagl M."/>
            <person name="Cheung F."/>
            <person name="De Mita S."/>
            <person name="Krishnakumar V."/>
            <person name="Gundlach H."/>
            <person name="Zhou S."/>
            <person name="Mudge J."/>
            <person name="Bharti A.K."/>
            <person name="Murray J.D."/>
            <person name="Naoumkina M.A."/>
            <person name="Rosen B."/>
            <person name="Silverstein K.A."/>
            <person name="Tang H."/>
            <person name="Rombauts S."/>
            <person name="Zhao P.X."/>
            <person name="Zhou P."/>
            <person name="Barbe V."/>
            <person name="Bardou P."/>
            <person name="Bechner M."/>
            <person name="Bellec A."/>
            <person name="Berger A."/>
            <person name="Berges H."/>
            <person name="Bidwell S."/>
            <person name="Bisseling T."/>
            <person name="Choisne N."/>
            <person name="Couloux A."/>
            <person name="Denny R."/>
            <person name="Deshpande S."/>
            <person name="Dai X."/>
            <person name="Doyle J.J."/>
            <person name="Dudez A.M."/>
            <person name="Farmer A.D."/>
            <person name="Fouteau S."/>
            <person name="Franken C."/>
            <person name="Gibelin C."/>
            <person name="Gish J."/>
            <person name="Goldstein S."/>
            <person name="Gonzalez A.J."/>
            <person name="Green P.J."/>
            <person name="Hallab A."/>
            <person name="Hartog M."/>
            <person name="Hua A."/>
            <person name="Humphray S.J."/>
            <person name="Jeong D.H."/>
            <person name="Jing Y."/>
            <person name="Jocker A."/>
            <person name="Kenton S.M."/>
            <person name="Kim D.J."/>
            <person name="Klee K."/>
            <person name="Lai H."/>
            <person name="Lang C."/>
            <person name="Lin S."/>
            <person name="Macmil S.L."/>
            <person name="Magdelenat G."/>
            <person name="Matthews L."/>
            <person name="McCorrison J."/>
            <person name="Monaghan E.L."/>
            <person name="Mun J.H."/>
            <person name="Najar F.Z."/>
            <person name="Nicholson C."/>
            <person name="Noirot C."/>
            <person name="O'Bleness M."/>
            <person name="Paule C.R."/>
            <person name="Poulain J."/>
            <person name="Prion F."/>
            <person name="Qin B."/>
            <person name="Qu C."/>
            <person name="Retzel E.F."/>
            <person name="Riddle C."/>
            <person name="Sallet E."/>
            <person name="Samain S."/>
            <person name="Samson N."/>
            <person name="Sanders I."/>
            <person name="Saurat O."/>
            <person name="Scarpelli C."/>
            <person name="Schiex T."/>
            <person name="Segurens B."/>
            <person name="Severin A.J."/>
            <person name="Sherrier D.J."/>
            <person name="Shi R."/>
            <person name="Sims S."/>
            <person name="Singer S.R."/>
            <person name="Sinharoy S."/>
            <person name="Sterck L."/>
            <person name="Viollet A."/>
            <person name="Wang B.B."/>
            <person name="Wang K."/>
            <person name="Wang M."/>
            <person name="Wang X."/>
            <person name="Warfsmann J."/>
            <person name="Weissenbach J."/>
            <person name="White D.D."/>
            <person name="White J.D."/>
            <person name="Wiley G.B."/>
            <person name="Wincker P."/>
            <person name="Xing Y."/>
            <person name="Yang L."/>
            <person name="Yao Z."/>
            <person name="Ying F."/>
            <person name="Zhai J."/>
            <person name="Zhou L."/>
            <person name="Zuber A."/>
            <person name="Denarie J."/>
            <person name="Dixon R.A."/>
            <person name="May G.D."/>
            <person name="Schwartz D.C."/>
            <person name="Rogers J."/>
            <person name="Quetier F."/>
            <person name="Town C.D."/>
            <person name="Roe B.A."/>
        </authorList>
    </citation>
    <scope>NUCLEOTIDE SEQUENCE [LARGE SCALE GENOMIC DNA]</scope>
    <source>
        <strain evidence="1">A17</strain>
        <strain evidence="2 3">cv. Jemalong A17</strain>
    </source>
</reference>
<sequence length="263" mass="30354">MWPNCIQAAMIWGLSDHYPILLSMDEVDGRGFVVKEKLKFIKNSLKVWHQNHTQNLDGKVKIMKDLISCIDGKGEDDPFEDDESIGLDGINFGFVKEFWPEIKNDLIRFISEFHRNGKLTKNIKCTFIVLISKVESPHRLNDYLHIYLVERLYKIMAKVLANRLRNVIVVDEMRKSKKELLLFKVDFEKTHDLDNWEYLSALMDKCNSPCYGGIEGLQALMNSVITIGLFTRFKVESNALVAVSHLQFVGDTLLIGRKCWANV</sequence>
<organism evidence="1 3">
    <name type="scientific">Medicago truncatula</name>
    <name type="common">Barrel medic</name>
    <name type="synonym">Medicago tribuloides</name>
    <dbReference type="NCBI Taxonomy" id="3880"/>
    <lineage>
        <taxon>Eukaryota</taxon>
        <taxon>Viridiplantae</taxon>
        <taxon>Streptophyta</taxon>
        <taxon>Embryophyta</taxon>
        <taxon>Tracheophyta</taxon>
        <taxon>Spermatophyta</taxon>
        <taxon>Magnoliopsida</taxon>
        <taxon>eudicotyledons</taxon>
        <taxon>Gunneridae</taxon>
        <taxon>Pentapetalae</taxon>
        <taxon>rosids</taxon>
        <taxon>fabids</taxon>
        <taxon>Fabales</taxon>
        <taxon>Fabaceae</taxon>
        <taxon>Papilionoideae</taxon>
        <taxon>50 kb inversion clade</taxon>
        <taxon>NPAAA clade</taxon>
        <taxon>Hologalegina</taxon>
        <taxon>IRL clade</taxon>
        <taxon>Trifolieae</taxon>
        <taxon>Medicago</taxon>
    </lineage>
</organism>
<dbReference type="Proteomes" id="UP000002051">
    <property type="component" value="Unassembled WGS sequence"/>
</dbReference>
<keyword evidence="3" id="KW-1185">Reference proteome</keyword>
<evidence type="ECO:0000313" key="2">
    <source>
        <dbReference type="EnsemblPlants" id="KEH40790"/>
    </source>
</evidence>
<evidence type="ECO:0008006" key="4">
    <source>
        <dbReference type="Google" id="ProtNLM"/>
    </source>
</evidence>
<protein>
    <recommendedName>
        <fullName evidence="4">Reverse transcriptase domain-containing protein</fullName>
    </recommendedName>
</protein>
<evidence type="ECO:0000313" key="3">
    <source>
        <dbReference type="Proteomes" id="UP000002051"/>
    </source>
</evidence>
<reference evidence="1 3" key="2">
    <citation type="journal article" date="2014" name="BMC Genomics">
        <title>An improved genome release (version Mt4.0) for the model legume Medicago truncatula.</title>
        <authorList>
            <person name="Tang H."/>
            <person name="Krishnakumar V."/>
            <person name="Bidwell S."/>
            <person name="Rosen B."/>
            <person name="Chan A."/>
            <person name="Zhou S."/>
            <person name="Gentzbittel L."/>
            <person name="Childs K.L."/>
            <person name="Yandell M."/>
            <person name="Gundlach H."/>
            <person name="Mayer K.F."/>
            <person name="Schwartz D.C."/>
            <person name="Town C.D."/>
        </authorList>
    </citation>
    <scope>GENOME REANNOTATION</scope>
    <source>
        <strain evidence="1">A17</strain>
        <strain evidence="2 3">cv. Jemalong A17</strain>
    </source>
</reference>
<name>A0A072VRP2_MEDTR</name>
<dbReference type="STRING" id="3880.A0A072VRP2"/>
<dbReference type="EnsemblPlants" id="KEH40790">
    <property type="protein sequence ID" value="KEH40790"/>
    <property type="gene ID" value="MTR_1g035380"/>
</dbReference>
<accession>A0A072VRP2</accession>
<evidence type="ECO:0000313" key="1">
    <source>
        <dbReference type="EMBL" id="KEH40790.1"/>
    </source>
</evidence>
<dbReference type="HOGENOM" id="CLU_1059107_0_0_1"/>
<gene>
    <name evidence="1" type="ordered locus">MTR_1g035380</name>
</gene>